<evidence type="ECO:0000256" key="2">
    <source>
        <dbReference type="ARBA" id="ARBA00022603"/>
    </source>
</evidence>
<dbReference type="GO" id="GO:0003886">
    <property type="term" value="F:DNA (cytosine-5-)-methyltransferase activity"/>
    <property type="evidence" value="ECO:0007669"/>
    <property type="project" value="UniProtKB-EC"/>
</dbReference>
<feature type="active site" evidence="6">
    <location>
        <position position="107"/>
    </location>
</feature>
<evidence type="ECO:0000256" key="5">
    <source>
        <dbReference type="ARBA" id="ARBA00022747"/>
    </source>
</evidence>
<dbReference type="PROSITE" id="PS00095">
    <property type="entry name" value="C5_MTASE_2"/>
    <property type="match status" value="1"/>
</dbReference>
<dbReference type="InterPro" id="IPR050390">
    <property type="entry name" value="C5-Methyltransferase"/>
</dbReference>
<dbReference type="Proteomes" id="UP001595859">
    <property type="component" value="Unassembled WGS sequence"/>
</dbReference>
<keyword evidence="2 6" id="KW-0489">Methyltransferase</keyword>
<dbReference type="Gene3D" id="3.40.50.150">
    <property type="entry name" value="Vaccinia Virus protein VP39"/>
    <property type="match status" value="1"/>
</dbReference>
<dbReference type="RefSeq" id="WP_378061408.1">
    <property type="nucleotide sequence ID" value="NZ_JBHSIS010000024.1"/>
</dbReference>
<dbReference type="PRINTS" id="PR00105">
    <property type="entry name" value="C5METTRFRASE"/>
</dbReference>
<dbReference type="InterPro" id="IPR001525">
    <property type="entry name" value="C5_MeTfrase"/>
</dbReference>
<keyword evidence="8" id="KW-1185">Reference proteome</keyword>
<dbReference type="EMBL" id="JBHSIS010000024">
    <property type="protein sequence ID" value="MFC4858749.1"/>
    <property type="molecule type" value="Genomic_DNA"/>
</dbReference>
<protein>
    <recommendedName>
        <fullName evidence="1">DNA (cytosine-5-)-methyltransferase</fullName>
        <ecNumber evidence="1">2.1.1.37</ecNumber>
    </recommendedName>
</protein>
<accession>A0ABV9SCN0</accession>
<organism evidence="7 8">
    <name type="scientific">Actinophytocola glycyrrhizae</name>
    <dbReference type="NCBI Taxonomy" id="2044873"/>
    <lineage>
        <taxon>Bacteria</taxon>
        <taxon>Bacillati</taxon>
        <taxon>Actinomycetota</taxon>
        <taxon>Actinomycetes</taxon>
        <taxon>Pseudonocardiales</taxon>
        <taxon>Pseudonocardiaceae</taxon>
    </lineage>
</organism>
<evidence type="ECO:0000256" key="4">
    <source>
        <dbReference type="ARBA" id="ARBA00022691"/>
    </source>
</evidence>
<name>A0ABV9SCN0_9PSEU</name>
<gene>
    <name evidence="7" type="ORF">ACFPCV_35080</name>
</gene>
<dbReference type="InterPro" id="IPR031303">
    <property type="entry name" value="C5_meth_CS"/>
</dbReference>
<dbReference type="GO" id="GO:0032259">
    <property type="term" value="P:methylation"/>
    <property type="evidence" value="ECO:0007669"/>
    <property type="project" value="UniProtKB-KW"/>
</dbReference>
<evidence type="ECO:0000256" key="6">
    <source>
        <dbReference type="PROSITE-ProRule" id="PRU01016"/>
    </source>
</evidence>
<evidence type="ECO:0000313" key="7">
    <source>
        <dbReference type="EMBL" id="MFC4858749.1"/>
    </source>
</evidence>
<comment type="caution">
    <text evidence="7">The sequence shown here is derived from an EMBL/GenBank/DDBJ whole genome shotgun (WGS) entry which is preliminary data.</text>
</comment>
<evidence type="ECO:0000313" key="8">
    <source>
        <dbReference type="Proteomes" id="UP001595859"/>
    </source>
</evidence>
<keyword evidence="4 6" id="KW-0949">S-adenosyl-L-methionine</keyword>
<evidence type="ECO:0000256" key="3">
    <source>
        <dbReference type="ARBA" id="ARBA00022679"/>
    </source>
</evidence>
<dbReference type="Pfam" id="PF00145">
    <property type="entry name" value="DNA_methylase"/>
    <property type="match status" value="2"/>
</dbReference>
<dbReference type="PANTHER" id="PTHR10629">
    <property type="entry name" value="CYTOSINE-SPECIFIC METHYLTRANSFERASE"/>
    <property type="match status" value="1"/>
</dbReference>
<keyword evidence="3 6" id="KW-0808">Transferase</keyword>
<comment type="similarity">
    <text evidence="6">Belongs to the class I-like SAM-binding methyltransferase superfamily. C5-methyltransferase family.</text>
</comment>
<dbReference type="SUPFAM" id="SSF53335">
    <property type="entry name" value="S-adenosyl-L-methionine-dependent methyltransferases"/>
    <property type="match status" value="1"/>
</dbReference>
<dbReference type="PANTHER" id="PTHR10629:SF52">
    <property type="entry name" value="DNA (CYTOSINE-5)-METHYLTRANSFERASE 1"/>
    <property type="match status" value="1"/>
</dbReference>
<dbReference type="InterPro" id="IPR029063">
    <property type="entry name" value="SAM-dependent_MTases_sf"/>
</dbReference>
<sequence length="414" mass="45902">MSKTAVAPVVPSADLSDLPAVENTSTRLTSVELFAGAGGLALGCQMAGFKSVATVERDKWACDTVRENKRRGHELVADWNVYEGDVRKFEWSVVTEDVTLVAGGPPCQPFSTGGLAKAADDPRDMFPATAEIIAGLEPQAFIIENVRGLTRTAFADYYEYIQLRLALPTVTAKRGEEWIDHLERLRAAIENRQSYDLNYHVVPTLVNAADYGVPQQRHRVFIVGFRGDLDVEWSFPTASHSKRALLHSQWVTGEYWEEHEVPKSKRPERPKLQVPQYLIGDEPHQRWRTVRDALANLPEPTLGRSQTVLNHELQPGARSYPGHTGSPLDMPAKALKAGGHGVPGGENMLRNVDGSIRYFTVRESARLQTFPDDYELHGSWGEAMRQIGNAVPVLLGQIVAESVYKALIKEEIAS</sequence>
<dbReference type="EC" id="2.1.1.37" evidence="1"/>
<proteinExistence type="inferred from homology"/>
<evidence type="ECO:0000256" key="1">
    <source>
        <dbReference type="ARBA" id="ARBA00011975"/>
    </source>
</evidence>
<reference evidence="8" key="1">
    <citation type="journal article" date="2019" name="Int. J. Syst. Evol. Microbiol.">
        <title>The Global Catalogue of Microorganisms (GCM) 10K type strain sequencing project: providing services to taxonomists for standard genome sequencing and annotation.</title>
        <authorList>
            <consortium name="The Broad Institute Genomics Platform"/>
            <consortium name="The Broad Institute Genome Sequencing Center for Infectious Disease"/>
            <person name="Wu L."/>
            <person name="Ma J."/>
        </authorList>
    </citation>
    <scope>NUCLEOTIDE SEQUENCE [LARGE SCALE GENOMIC DNA]</scope>
    <source>
        <strain evidence="8">ZS-22-S1</strain>
    </source>
</reference>
<keyword evidence="5" id="KW-0680">Restriction system</keyword>
<dbReference type="PROSITE" id="PS51679">
    <property type="entry name" value="SAM_MT_C5"/>
    <property type="match status" value="1"/>
</dbReference>
<dbReference type="Gene3D" id="3.90.120.10">
    <property type="entry name" value="DNA Methylase, subunit A, domain 2"/>
    <property type="match status" value="1"/>
</dbReference>